<proteinExistence type="predicted"/>
<evidence type="ECO:0000313" key="2">
    <source>
        <dbReference type="Proteomes" id="UP000326659"/>
    </source>
</evidence>
<dbReference type="Pfam" id="PF03692">
    <property type="entry name" value="CxxCxxCC"/>
    <property type="match status" value="1"/>
</dbReference>
<dbReference type="KEGG" id="pden:F1C79_06205"/>
<name>A0A9X7MX50_PSEDE</name>
<dbReference type="InterPro" id="IPR005358">
    <property type="entry name" value="Puta_zinc/iron-chelating_dom"/>
</dbReference>
<dbReference type="Proteomes" id="UP000326659">
    <property type="component" value="Chromosome"/>
</dbReference>
<dbReference type="OrthoDB" id="7500397at2"/>
<reference evidence="1 2" key="1">
    <citation type="submission" date="2019-09" db="EMBL/GenBank/DDBJ databases">
        <title>Prosopis cineraria nodule microbiome.</title>
        <authorList>
            <person name="Chaluvadi S.R."/>
            <person name="Ali R."/>
            <person name="Wang X."/>
        </authorList>
    </citation>
    <scope>NUCLEOTIDE SEQUENCE [LARGE SCALE GENOMIC DNA]</scope>
    <source>
        <strain evidence="1 2">BG1</strain>
    </source>
</reference>
<accession>A0A9X7MX50</accession>
<evidence type="ECO:0000313" key="1">
    <source>
        <dbReference type="EMBL" id="QEY71262.1"/>
    </source>
</evidence>
<sequence>MDNAGAVKFACVGCGACCRGRFVPLTRDEAFAWLARGGDVAILLEAFLLEPARSHEPRYAHDSGRAGVGRSGSADLNVIAIFAGVAQPQCPNLGDDNLCAIYAERPLVCRIYPMEINPFIPLNPLAKDCPPESWGRADSDVLIATDHRVNPEFAALIEASREADRRDAASKLSICQDLGYSVAGWKGNGLTLYLPERQRLVEAFSAATQRQVIASQWTVQVQGRALEDSLQRRGIRLNDTAGEHVFVPAGQ</sequence>
<dbReference type="RefSeq" id="WP_081516883.1">
    <property type="nucleotide sequence ID" value="NZ_CP043626.1"/>
</dbReference>
<keyword evidence="2" id="KW-1185">Reference proteome</keyword>
<organism evidence="1 2">
    <name type="scientific">Pseudomonas denitrificans</name>
    <dbReference type="NCBI Taxonomy" id="43306"/>
    <lineage>
        <taxon>Bacteria</taxon>
        <taxon>Pseudomonadati</taxon>
        <taxon>Pseudomonadota</taxon>
        <taxon>Gammaproteobacteria</taxon>
        <taxon>Pseudomonadales</taxon>
        <taxon>Pseudomonadaceae</taxon>
        <taxon>Halopseudomonas</taxon>
    </lineage>
</organism>
<protein>
    <submittedName>
        <fullName evidence="1">YkgJ family cysteine cluster protein</fullName>
    </submittedName>
</protein>
<gene>
    <name evidence="1" type="ORF">F1C79_06205</name>
</gene>
<dbReference type="EMBL" id="CP043626">
    <property type="protein sequence ID" value="QEY71262.1"/>
    <property type="molecule type" value="Genomic_DNA"/>
</dbReference>
<dbReference type="AlphaFoldDB" id="A0A9X7MX50"/>